<dbReference type="EC" id="4.4.1.21" evidence="5"/>
<keyword evidence="11 15" id="KW-0456">Lyase</keyword>
<dbReference type="GO" id="GO:0009372">
    <property type="term" value="P:quorum sensing"/>
    <property type="evidence" value="ECO:0007669"/>
    <property type="project" value="UniProtKB-KW"/>
</dbReference>
<evidence type="ECO:0000256" key="5">
    <source>
        <dbReference type="ARBA" id="ARBA00012240"/>
    </source>
</evidence>
<dbReference type="PANTHER" id="PTHR35799">
    <property type="entry name" value="S-RIBOSYLHOMOCYSTEINE LYASE"/>
    <property type="match status" value="1"/>
</dbReference>
<dbReference type="Gene3D" id="3.30.1360.80">
    <property type="entry name" value="S-ribosylhomocysteinase (LuxS)"/>
    <property type="match status" value="1"/>
</dbReference>
<evidence type="ECO:0000313" key="15">
    <source>
        <dbReference type="EMBL" id="EGF23380.1"/>
    </source>
</evidence>
<dbReference type="Proteomes" id="UP000005947">
    <property type="component" value="Unassembled WGS sequence"/>
</dbReference>
<dbReference type="GO" id="GO:0043768">
    <property type="term" value="F:S-ribosylhomocysteine lyase activity"/>
    <property type="evidence" value="ECO:0007669"/>
    <property type="project" value="UniProtKB-EC"/>
</dbReference>
<dbReference type="GO" id="GO:0005506">
    <property type="term" value="F:iron ion binding"/>
    <property type="evidence" value="ECO:0007669"/>
    <property type="project" value="InterPro"/>
</dbReference>
<evidence type="ECO:0000256" key="8">
    <source>
        <dbReference type="ARBA" id="ARBA00022723"/>
    </source>
</evidence>
<evidence type="ECO:0000256" key="7">
    <source>
        <dbReference type="ARBA" id="ARBA00022654"/>
    </source>
</evidence>
<dbReference type="SUPFAM" id="SSF63411">
    <property type="entry name" value="LuxS/MPP-like metallohydrolase"/>
    <property type="match status" value="1"/>
</dbReference>
<comment type="similarity">
    <text evidence="3">Belongs to the LuxS family.</text>
</comment>
<dbReference type="PRINTS" id="PR01487">
    <property type="entry name" value="LUXSPROTEIN"/>
</dbReference>
<proteinExistence type="inferred from homology"/>
<evidence type="ECO:0000256" key="14">
    <source>
        <dbReference type="ARBA" id="ARBA00031777"/>
    </source>
</evidence>
<dbReference type="eggNOG" id="COG1854">
    <property type="taxonomic scope" value="Bacteria"/>
</dbReference>
<protein>
    <recommendedName>
        <fullName evidence="6">S-ribosylhomocysteine lyase</fullName>
        <ecNumber evidence="5">4.4.1.21</ecNumber>
    </recommendedName>
    <alternativeName>
        <fullName evidence="13">AI-2 synthesis protein</fullName>
    </alternativeName>
    <alternativeName>
        <fullName evidence="14">Autoinducer-2 production protein LuxS</fullName>
    </alternativeName>
</protein>
<comment type="caution">
    <text evidence="15">The sequence shown here is derived from an EMBL/GenBank/DDBJ whole genome shotgun (WGS) entry which is preliminary data.</text>
</comment>
<evidence type="ECO:0000256" key="11">
    <source>
        <dbReference type="ARBA" id="ARBA00023239"/>
    </source>
</evidence>
<comment type="subunit">
    <text evidence="4">Homodimer.</text>
</comment>
<reference evidence="15 16" key="1">
    <citation type="submission" date="2011-02" db="EMBL/GenBank/DDBJ databases">
        <authorList>
            <person name="Muzny D."/>
            <person name="Qin X."/>
            <person name="Buhay C."/>
            <person name="Dugan-Rocha S."/>
            <person name="Ding Y."/>
            <person name="Chen G."/>
            <person name="Hawes A."/>
            <person name="Holder M."/>
            <person name="Jhangiani S."/>
            <person name="Johnson A."/>
            <person name="Khan Z."/>
            <person name="Li Z."/>
            <person name="Liu W."/>
            <person name="Liu X."/>
            <person name="Perez L."/>
            <person name="Shen H."/>
            <person name="Wang Q."/>
            <person name="Watt J."/>
            <person name="Xi L."/>
            <person name="Xin Y."/>
            <person name="Zhou J."/>
            <person name="Deng J."/>
            <person name="Jiang H."/>
            <person name="Liu Y."/>
            <person name="Qu J."/>
            <person name="Song X.-Z."/>
            <person name="Zhang L."/>
            <person name="Villasana D."/>
            <person name="Johnson A."/>
            <person name="Liu J."/>
            <person name="Liyanage D."/>
            <person name="Lorensuhewa L."/>
            <person name="Robinson T."/>
            <person name="Song A."/>
            <person name="Song B.-B."/>
            <person name="Dinh H."/>
            <person name="Thornton R."/>
            <person name="Coyle M."/>
            <person name="Francisco L."/>
            <person name="Jackson L."/>
            <person name="Javaid M."/>
            <person name="Korchina V."/>
            <person name="Kovar C."/>
            <person name="Mata R."/>
            <person name="Mathew T."/>
            <person name="Ngo R."/>
            <person name="Nguyen L."/>
            <person name="Nguyen N."/>
            <person name="Okwuonu G."/>
            <person name="Ongeri F."/>
            <person name="Pham C."/>
            <person name="Simmons D."/>
            <person name="Wilczek-Boney K."/>
            <person name="Hale W."/>
            <person name="Jakkamsetti A."/>
            <person name="Pham P."/>
            <person name="Ruth R."/>
            <person name="San Lucas F."/>
            <person name="Warren J."/>
            <person name="Zhang J."/>
            <person name="Zhao Z."/>
            <person name="Zhou C."/>
            <person name="Zhu D."/>
            <person name="Lee S."/>
            <person name="Bess C."/>
            <person name="Blankenburg K."/>
            <person name="Forbes L."/>
            <person name="Fu Q."/>
            <person name="Gubbala S."/>
            <person name="Hirani K."/>
            <person name="Jayaseelan J.C."/>
            <person name="Lara F."/>
            <person name="Munidasa M."/>
            <person name="Palculict T."/>
            <person name="Patil S."/>
            <person name="Pu L.-L."/>
            <person name="Saada N."/>
            <person name="Tang L."/>
            <person name="Weissenberger G."/>
            <person name="Zhu Y."/>
            <person name="Hemphill L."/>
            <person name="Shang Y."/>
            <person name="Youmans B."/>
            <person name="Ayvaz T."/>
            <person name="Ross M."/>
            <person name="Santibanez J."/>
            <person name="Aqrawi P."/>
            <person name="Gross S."/>
            <person name="Joshi V."/>
            <person name="Fowler G."/>
            <person name="Nazareth L."/>
            <person name="Reid J."/>
            <person name="Worley K."/>
            <person name="Petrosino J."/>
            <person name="Highlander S."/>
            <person name="Gibbs R."/>
        </authorList>
    </citation>
    <scope>NUCLEOTIDE SEQUENCE [LARGE SCALE GENOMIC DNA]</scope>
    <source>
        <strain evidence="15 16">DSM 15829</strain>
    </source>
</reference>
<gene>
    <name evidence="15" type="primary">luxS</name>
    <name evidence="15" type="ORF">HMPREF0091_10327</name>
</gene>
<dbReference type="PANTHER" id="PTHR35799:SF1">
    <property type="entry name" value="S-RIBOSYLHOMOCYSTEINE LYASE"/>
    <property type="match status" value="1"/>
</dbReference>
<evidence type="ECO:0000256" key="6">
    <source>
        <dbReference type="ARBA" id="ARBA00015130"/>
    </source>
</evidence>
<evidence type="ECO:0000256" key="1">
    <source>
        <dbReference type="ARBA" id="ARBA00000297"/>
    </source>
</evidence>
<evidence type="ECO:0000256" key="3">
    <source>
        <dbReference type="ARBA" id="ARBA00007311"/>
    </source>
</evidence>
<dbReference type="Pfam" id="PF02664">
    <property type="entry name" value="LuxS"/>
    <property type="match status" value="1"/>
</dbReference>
<dbReference type="AlphaFoldDB" id="F1T3T6"/>
<dbReference type="InterPro" id="IPR003815">
    <property type="entry name" value="S-ribosylhomocysteinase"/>
</dbReference>
<accession>F1T3T6</accession>
<dbReference type="OrthoDB" id="9788129at2"/>
<comment type="function">
    <text evidence="12">Involved in the synthesis of autoinducer 2 (AI-2) which is secreted by bacteria and is used to communicate both the cell density and the metabolic potential of the environment. The regulation of gene expression in response to changes in cell density is called quorum sensing. Catalyzes the transformation of S-ribosylhomocysteine (RHC) to homocysteine (HC) and 4,5-dihydroxy-2,3-pentadione (DPD).</text>
</comment>
<keyword evidence="10" id="KW-0408">Iron</keyword>
<dbReference type="InterPro" id="IPR011249">
    <property type="entry name" value="Metalloenz_LuxS/M16"/>
</dbReference>
<dbReference type="GeneID" id="93211084"/>
<evidence type="ECO:0000256" key="13">
    <source>
        <dbReference type="ARBA" id="ARBA00030600"/>
    </source>
</evidence>
<name>F1T3T6_9ACTN</name>
<evidence type="ECO:0000256" key="10">
    <source>
        <dbReference type="ARBA" id="ARBA00023004"/>
    </source>
</evidence>
<organism evidence="15 16">
    <name type="scientific">Fannyhessea vaginae DSM 15829</name>
    <dbReference type="NCBI Taxonomy" id="525256"/>
    <lineage>
        <taxon>Bacteria</taxon>
        <taxon>Bacillati</taxon>
        <taxon>Actinomycetota</taxon>
        <taxon>Coriobacteriia</taxon>
        <taxon>Coriobacteriales</taxon>
        <taxon>Atopobiaceae</taxon>
        <taxon>Fannyhessea</taxon>
    </lineage>
</organism>
<keyword evidence="16" id="KW-1185">Reference proteome</keyword>
<evidence type="ECO:0000313" key="16">
    <source>
        <dbReference type="Proteomes" id="UP000005947"/>
    </source>
</evidence>
<evidence type="ECO:0000256" key="9">
    <source>
        <dbReference type="ARBA" id="ARBA00022929"/>
    </source>
</evidence>
<sequence>MEKIASFTVNHELLEPGVYVSRRDTYPNTSYEVTTFDIRMCAPNREPVIDTAALHALEHMGATYLRNNKAWASRVLYFGPMGCRTGFYLLLFGSYQTQDVIDLLCELFSSMATHEGTVPGALPKECGNWHDSDLPMAKWWAKRFLEQTLLHIDNAHMNYPA</sequence>
<evidence type="ECO:0000256" key="2">
    <source>
        <dbReference type="ARBA" id="ARBA00001962"/>
    </source>
</evidence>
<dbReference type="EMBL" id="ACGK02000001">
    <property type="protein sequence ID" value="EGF23380.1"/>
    <property type="molecule type" value="Genomic_DNA"/>
</dbReference>
<comment type="cofactor">
    <cofactor evidence="2">
        <name>Fe cation</name>
        <dbReference type="ChEBI" id="CHEBI:24875"/>
    </cofactor>
</comment>
<dbReference type="RefSeq" id="WP_006302451.1">
    <property type="nucleotide sequence ID" value="NZ_ACGK02000001.1"/>
</dbReference>
<evidence type="ECO:0000256" key="12">
    <source>
        <dbReference type="ARBA" id="ARBA00024654"/>
    </source>
</evidence>
<keyword evidence="9" id="KW-0071">Autoinducer synthesis</keyword>
<evidence type="ECO:0000256" key="4">
    <source>
        <dbReference type="ARBA" id="ARBA00011738"/>
    </source>
</evidence>
<keyword evidence="7" id="KW-0673">Quorum sensing</keyword>
<comment type="catalytic activity">
    <reaction evidence="1">
        <text>S-(5-deoxy-D-ribos-5-yl)-L-homocysteine = (S)-4,5-dihydroxypentane-2,3-dione + L-homocysteine</text>
        <dbReference type="Rhea" id="RHEA:17753"/>
        <dbReference type="ChEBI" id="CHEBI:29484"/>
        <dbReference type="ChEBI" id="CHEBI:58195"/>
        <dbReference type="ChEBI" id="CHEBI:58199"/>
        <dbReference type="EC" id="4.4.1.21"/>
    </reaction>
</comment>
<dbReference type="NCBIfam" id="NF002604">
    <property type="entry name" value="PRK02260.1-4"/>
    <property type="match status" value="1"/>
</dbReference>
<dbReference type="InterPro" id="IPR037005">
    <property type="entry name" value="LuxS_sf"/>
</dbReference>
<keyword evidence="8" id="KW-0479">Metal-binding</keyword>